<comment type="subcellular location">
    <subcellularLocation>
        <location evidence="1">Membrane</location>
        <topology evidence="1">Multi-pass membrane protein</topology>
    </subcellularLocation>
</comment>
<dbReference type="PROSITE" id="PS51225">
    <property type="entry name" value="MARVEL"/>
    <property type="match status" value="1"/>
</dbReference>
<dbReference type="Pfam" id="PF01284">
    <property type="entry name" value="MARVEL"/>
    <property type="match status" value="1"/>
</dbReference>
<keyword evidence="10" id="KW-1185">Reference proteome</keyword>
<feature type="region of interest" description="Disordered" evidence="6">
    <location>
        <begin position="118"/>
        <end position="138"/>
    </location>
</feature>
<dbReference type="OMA" id="ASMVWEK"/>
<dbReference type="GO" id="GO:0015031">
    <property type="term" value="P:protein transport"/>
    <property type="evidence" value="ECO:0007669"/>
    <property type="project" value="Ensembl"/>
</dbReference>
<accession>K7FAF7</accession>
<feature type="transmembrane region" description="Helical" evidence="7">
    <location>
        <begin position="59"/>
        <end position="80"/>
    </location>
</feature>
<dbReference type="PANTHER" id="PTHR22776">
    <property type="entry name" value="MARVEL-CONTAINING POTENTIAL LIPID RAFT-ASSOCIATED PROTEIN"/>
    <property type="match status" value="1"/>
</dbReference>
<dbReference type="GeneTree" id="ENSGT00940000157911"/>
<dbReference type="HOGENOM" id="CLU_104458_1_0_1"/>
<evidence type="ECO:0000256" key="4">
    <source>
        <dbReference type="ARBA" id="ARBA00023136"/>
    </source>
</evidence>
<reference evidence="9" key="4">
    <citation type="submission" date="2025-09" db="UniProtKB">
        <authorList>
            <consortium name="Ensembl"/>
        </authorList>
    </citation>
    <scope>IDENTIFICATION</scope>
</reference>
<keyword evidence="4 5" id="KW-0472">Membrane</keyword>
<organism evidence="9 10">
    <name type="scientific">Pelodiscus sinensis</name>
    <name type="common">Chinese softshell turtle</name>
    <name type="synonym">Trionyx sinensis</name>
    <dbReference type="NCBI Taxonomy" id="13735"/>
    <lineage>
        <taxon>Eukaryota</taxon>
        <taxon>Metazoa</taxon>
        <taxon>Chordata</taxon>
        <taxon>Craniata</taxon>
        <taxon>Vertebrata</taxon>
        <taxon>Euteleostomi</taxon>
        <taxon>Archelosauria</taxon>
        <taxon>Testudinata</taxon>
        <taxon>Testudines</taxon>
        <taxon>Cryptodira</taxon>
        <taxon>Trionychia</taxon>
        <taxon>Trionychidae</taxon>
        <taxon>Pelodiscus</taxon>
    </lineage>
</organism>
<evidence type="ECO:0000313" key="10">
    <source>
        <dbReference type="Proteomes" id="UP000007267"/>
    </source>
</evidence>
<dbReference type="AlphaFoldDB" id="K7FAF7"/>
<feature type="transmembrane region" description="Helical" evidence="7">
    <location>
        <begin position="92"/>
        <end position="111"/>
    </location>
</feature>
<feature type="compositionally biased region" description="Polar residues" evidence="6">
    <location>
        <begin position="122"/>
        <end position="138"/>
    </location>
</feature>
<dbReference type="GO" id="GO:0005886">
    <property type="term" value="C:plasma membrane"/>
    <property type="evidence" value="ECO:0007669"/>
    <property type="project" value="Ensembl"/>
</dbReference>
<dbReference type="eggNOG" id="KOG4788">
    <property type="taxonomic scope" value="Eukaryota"/>
</dbReference>
<evidence type="ECO:0000256" key="7">
    <source>
        <dbReference type="SAM" id="Phobius"/>
    </source>
</evidence>
<evidence type="ECO:0000259" key="8">
    <source>
        <dbReference type="PROSITE" id="PS51225"/>
    </source>
</evidence>
<evidence type="ECO:0000256" key="5">
    <source>
        <dbReference type="PROSITE-ProRule" id="PRU00581"/>
    </source>
</evidence>
<evidence type="ECO:0000256" key="6">
    <source>
        <dbReference type="SAM" id="MobiDB-lite"/>
    </source>
</evidence>
<dbReference type="InterPro" id="IPR008253">
    <property type="entry name" value="Marvel"/>
</dbReference>
<dbReference type="PANTHER" id="PTHR22776:SF25">
    <property type="entry name" value="CKLF-LIKE MARVEL TRANSMEMBRANE DOMAIN-CONTAINING PROTEIN 6"/>
    <property type="match status" value="1"/>
</dbReference>
<reference evidence="9" key="3">
    <citation type="submission" date="2025-08" db="UniProtKB">
        <authorList>
            <consortium name="Ensembl"/>
        </authorList>
    </citation>
    <scope>IDENTIFICATION</scope>
</reference>
<dbReference type="GO" id="GO:0032456">
    <property type="term" value="P:endocytic recycling"/>
    <property type="evidence" value="ECO:0007669"/>
    <property type="project" value="Ensembl"/>
</dbReference>
<protein>
    <submittedName>
        <fullName evidence="9">CKLF like MARVEL transmembrane domain containing 6</fullName>
    </submittedName>
</protein>
<evidence type="ECO:0000256" key="2">
    <source>
        <dbReference type="ARBA" id="ARBA00022692"/>
    </source>
</evidence>
<evidence type="ECO:0000256" key="3">
    <source>
        <dbReference type="ARBA" id="ARBA00022989"/>
    </source>
</evidence>
<dbReference type="InterPro" id="IPR050578">
    <property type="entry name" value="MARVEL-CKLF_proteins"/>
</dbReference>
<reference evidence="10" key="1">
    <citation type="submission" date="2011-10" db="EMBL/GenBank/DDBJ databases">
        <authorList>
            <consortium name="Soft-shell Turtle Genome Consortium"/>
        </authorList>
    </citation>
    <scope>NUCLEOTIDE SEQUENCE [LARGE SCALE GENOMIC DNA]</scope>
    <source>
        <strain evidence="10">Daiwa-1</strain>
    </source>
</reference>
<dbReference type="EMBL" id="AGCU01160624">
    <property type="status" value="NOT_ANNOTATED_CDS"/>
    <property type="molecule type" value="Genomic_DNA"/>
</dbReference>
<dbReference type="GO" id="GO:0031647">
    <property type="term" value="P:regulation of protein stability"/>
    <property type="evidence" value="ECO:0007669"/>
    <property type="project" value="Ensembl"/>
</dbReference>
<dbReference type="Proteomes" id="UP000007267">
    <property type="component" value="Unassembled WGS sequence"/>
</dbReference>
<proteinExistence type="predicted"/>
<sequence>MLSFLAFILEEIVESCTVCGGLYFFEFISFTATFLSVMILTVYHTSLYEKIEEKRIPKLDFRITTLVGIVFLIASIVFAATNDKSSVETVAIVFGFLASIVFLADGIQMFMETRKRKESKSKNVGNTENGVENQPLKN</sequence>
<reference evidence="10" key="2">
    <citation type="journal article" date="2013" name="Nat. Genet.">
        <title>The draft genomes of soft-shell turtle and green sea turtle yield insights into the development and evolution of the turtle-specific body plan.</title>
        <authorList>
            <person name="Wang Z."/>
            <person name="Pascual-Anaya J."/>
            <person name="Zadissa A."/>
            <person name="Li W."/>
            <person name="Niimura Y."/>
            <person name="Huang Z."/>
            <person name="Li C."/>
            <person name="White S."/>
            <person name="Xiong Z."/>
            <person name="Fang D."/>
            <person name="Wang B."/>
            <person name="Ming Y."/>
            <person name="Chen Y."/>
            <person name="Zheng Y."/>
            <person name="Kuraku S."/>
            <person name="Pignatelli M."/>
            <person name="Herrero J."/>
            <person name="Beal K."/>
            <person name="Nozawa M."/>
            <person name="Li Q."/>
            <person name="Wang J."/>
            <person name="Zhang H."/>
            <person name="Yu L."/>
            <person name="Shigenobu S."/>
            <person name="Wang J."/>
            <person name="Liu J."/>
            <person name="Flicek P."/>
            <person name="Searle S."/>
            <person name="Wang J."/>
            <person name="Kuratani S."/>
            <person name="Yin Y."/>
            <person name="Aken B."/>
            <person name="Zhang G."/>
            <person name="Irie N."/>
        </authorList>
    </citation>
    <scope>NUCLEOTIDE SEQUENCE [LARGE SCALE GENOMIC DNA]</scope>
    <source>
        <strain evidence="10">Daiwa-1</strain>
    </source>
</reference>
<keyword evidence="2 5" id="KW-0812">Transmembrane</keyword>
<feature type="domain" description="MARVEL" evidence="8">
    <location>
        <begin position="1"/>
        <end position="114"/>
    </location>
</feature>
<name>K7FAF7_PELSI</name>
<keyword evidence="3 7" id="KW-1133">Transmembrane helix</keyword>
<dbReference type="STRING" id="13735.ENSPSIP00000005017"/>
<dbReference type="Ensembl" id="ENSPSIT00000005046.1">
    <property type="protein sequence ID" value="ENSPSIP00000005017.1"/>
    <property type="gene ID" value="ENSPSIG00000004686.1"/>
</dbReference>
<dbReference type="GO" id="GO:0031901">
    <property type="term" value="C:early endosome membrane"/>
    <property type="evidence" value="ECO:0007669"/>
    <property type="project" value="Ensembl"/>
</dbReference>
<gene>
    <name evidence="9" type="primary">CMTM6</name>
</gene>
<dbReference type="GO" id="GO:0055038">
    <property type="term" value="C:recycling endosome membrane"/>
    <property type="evidence" value="ECO:0007669"/>
    <property type="project" value="Ensembl"/>
</dbReference>
<evidence type="ECO:0000313" key="9">
    <source>
        <dbReference type="Ensembl" id="ENSPSIP00000005017.1"/>
    </source>
</evidence>
<feature type="transmembrane region" description="Helical" evidence="7">
    <location>
        <begin position="25"/>
        <end position="47"/>
    </location>
</feature>
<evidence type="ECO:0000256" key="1">
    <source>
        <dbReference type="ARBA" id="ARBA00004141"/>
    </source>
</evidence>